<evidence type="ECO:0000313" key="2">
    <source>
        <dbReference type="EMBL" id="MCO1658740.1"/>
    </source>
</evidence>
<proteinExistence type="predicted"/>
<dbReference type="EMBL" id="JAGSOV010000058">
    <property type="protein sequence ID" value="MCO1658740.1"/>
    <property type="molecule type" value="Genomic_DNA"/>
</dbReference>
<feature type="region of interest" description="Disordered" evidence="1">
    <location>
        <begin position="56"/>
        <end position="77"/>
    </location>
</feature>
<accession>A0ABT1A6U7</accession>
<gene>
    <name evidence="2" type="ORF">KDL28_27095</name>
</gene>
<comment type="caution">
    <text evidence="2">The sequence shown here is derived from an EMBL/GenBank/DDBJ whole genome shotgun (WGS) entry which is preliminary data.</text>
</comment>
<keyword evidence="3" id="KW-1185">Reference proteome</keyword>
<dbReference type="RefSeq" id="WP_252443039.1">
    <property type="nucleotide sequence ID" value="NZ_JAGSOV010000058.1"/>
</dbReference>
<evidence type="ECO:0000313" key="3">
    <source>
        <dbReference type="Proteomes" id="UP001165283"/>
    </source>
</evidence>
<feature type="region of interest" description="Disordered" evidence="1">
    <location>
        <begin position="1"/>
        <end position="21"/>
    </location>
</feature>
<evidence type="ECO:0000256" key="1">
    <source>
        <dbReference type="SAM" id="MobiDB-lite"/>
    </source>
</evidence>
<name>A0ABT1A6U7_9PSEU</name>
<reference evidence="2" key="1">
    <citation type="submission" date="2021-04" db="EMBL/GenBank/DDBJ databases">
        <title>Pseudonocardia sp. nov., isolated from sandy soil of mangrove forest.</title>
        <authorList>
            <person name="Zan Z."/>
            <person name="Huang R."/>
            <person name="Liu W."/>
        </authorList>
    </citation>
    <scope>NUCLEOTIDE SEQUENCE</scope>
    <source>
        <strain evidence="2">S2-4</strain>
    </source>
</reference>
<sequence>MCSGPWNCGRSGRSRPSSTAARWTSALVTVAPGYVLRTAGAVVDVRDHARLDPLIAAAGDTTRPPAERAPVLPSGTS</sequence>
<dbReference type="Proteomes" id="UP001165283">
    <property type="component" value="Unassembled WGS sequence"/>
</dbReference>
<organism evidence="2 3">
    <name type="scientific">Pseudonocardia humida</name>
    <dbReference type="NCBI Taxonomy" id="2800819"/>
    <lineage>
        <taxon>Bacteria</taxon>
        <taxon>Bacillati</taxon>
        <taxon>Actinomycetota</taxon>
        <taxon>Actinomycetes</taxon>
        <taxon>Pseudonocardiales</taxon>
        <taxon>Pseudonocardiaceae</taxon>
        <taxon>Pseudonocardia</taxon>
    </lineage>
</organism>
<protein>
    <submittedName>
        <fullName evidence="2">Uncharacterized protein</fullName>
    </submittedName>
</protein>